<dbReference type="Pfam" id="PF22992">
    <property type="entry name" value="C2CH-4th_BIRD-IDD"/>
    <property type="match status" value="1"/>
</dbReference>
<dbReference type="Gene3D" id="3.30.160.60">
    <property type="entry name" value="Classic Zinc Finger"/>
    <property type="match status" value="2"/>
</dbReference>
<dbReference type="OrthoDB" id="6354171at2759"/>
<keyword evidence="2" id="KW-0677">Repeat</keyword>
<dbReference type="InterPro" id="IPR055186">
    <property type="entry name" value="C2H2-2nd_BIRD-IDD"/>
</dbReference>
<dbReference type="SMART" id="SM00355">
    <property type="entry name" value="ZnF_C2H2"/>
    <property type="match status" value="3"/>
</dbReference>
<evidence type="ECO:0000313" key="10">
    <source>
        <dbReference type="EMBL" id="CAA0204134.1"/>
    </source>
</evidence>
<gene>
    <name evidence="10" type="ORF">C24_LOCUS1496</name>
</gene>
<sequence length="464" mass="50436">MDLCSFSKNRPAEKMSSSYNTIALSSTPTFLLSSAAAGPGPNNFNRQEAAMTMVQQQPTSSVAPPPKKRRNQPGNPSKFLCEVCNKGFQREQNLQLHRRGHNLPWKLKQKSNKEVRRKVYLCPEPSCVHHDPARALGDLTGIKKHYYRKHGEKKWKCDKCSKRYAVQSDWKAHSKTCGTKEYRCDCGTIFSRRDSYITHRAFCDALIQESARNPTVSFTAMAAGGGGGARHGFYGGASSALSHNHFGNNPNSGFTPLAAAGYNLNRSSSDKFEDFVPQATNPNPGPTNFLMQCSPNQGLLAQNNQSLMNHHGLISLGDNNNNNHNFFNLAYFQDTKNSDQTGVPSLFTNGADNNGPSALLRGLTSSSSSSVVVNDFGDCDHGNLQGLMNSLAATTDQQGRSPSLFDLHFANNLSMGGSDRLTLDFLGVNGGIVSTVNGRGGRSGGPPLDAEMKFSHPNHPYGKA</sequence>
<dbReference type="GO" id="GO:0008270">
    <property type="term" value="F:zinc ion binding"/>
    <property type="evidence" value="ECO:0007669"/>
    <property type="project" value="UniProtKB-KW"/>
</dbReference>
<dbReference type="InterPro" id="IPR055187">
    <property type="entry name" value="C2CH-3rd_BIRD-IDD"/>
</dbReference>
<evidence type="ECO:0000313" key="11">
    <source>
        <dbReference type="Proteomes" id="UP000434276"/>
    </source>
</evidence>
<dbReference type="InterPro" id="IPR013087">
    <property type="entry name" value="Znf_C2H2_type"/>
</dbReference>
<dbReference type="GO" id="GO:0006355">
    <property type="term" value="P:regulation of DNA-templated transcription"/>
    <property type="evidence" value="ECO:0007669"/>
    <property type="project" value="UniProtKB-ARBA"/>
</dbReference>
<dbReference type="InterPro" id="IPR055185">
    <property type="entry name" value="C2CH-4th_BIRD-IDD"/>
</dbReference>
<evidence type="ECO:0000256" key="2">
    <source>
        <dbReference type="ARBA" id="ARBA00022737"/>
    </source>
</evidence>
<dbReference type="Proteomes" id="UP000434276">
    <property type="component" value="Unassembled WGS sequence"/>
</dbReference>
<keyword evidence="5" id="KW-0805">Transcription regulation</keyword>
<keyword evidence="6" id="KW-0804">Transcription</keyword>
<evidence type="ECO:0000259" key="9">
    <source>
        <dbReference type="PROSITE" id="PS50157"/>
    </source>
</evidence>
<keyword evidence="3 7" id="KW-0863">Zinc-finger</keyword>
<dbReference type="EMBL" id="CACSHJ010000087">
    <property type="protein sequence ID" value="CAA0204134.1"/>
    <property type="molecule type" value="Genomic_DNA"/>
</dbReference>
<keyword evidence="1" id="KW-0479">Metal-binding</keyword>
<evidence type="ECO:0000256" key="4">
    <source>
        <dbReference type="ARBA" id="ARBA00022833"/>
    </source>
</evidence>
<dbReference type="AlphaFoldDB" id="A0A5S9UDJ9"/>
<feature type="region of interest" description="Disordered" evidence="8">
    <location>
        <begin position="437"/>
        <end position="464"/>
    </location>
</feature>
<evidence type="ECO:0000256" key="5">
    <source>
        <dbReference type="ARBA" id="ARBA00023015"/>
    </source>
</evidence>
<accession>A0A5S9UDJ9</accession>
<feature type="domain" description="C2H2-type" evidence="9">
    <location>
        <begin position="79"/>
        <end position="101"/>
    </location>
</feature>
<dbReference type="PROSITE" id="PS50157">
    <property type="entry name" value="ZINC_FINGER_C2H2_2"/>
    <property type="match status" value="1"/>
</dbReference>
<dbReference type="SUPFAM" id="SSF57667">
    <property type="entry name" value="beta-beta-alpha zinc fingers"/>
    <property type="match status" value="1"/>
</dbReference>
<feature type="region of interest" description="Disordered" evidence="8">
    <location>
        <begin position="52"/>
        <end position="76"/>
    </location>
</feature>
<keyword evidence="4" id="KW-0862">Zinc</keyword>
<proteinExistence type="predicted"/>
<dbReference type="InterPro" id="IPR036236">
    <property type="entry name" value="Znf_C2H2_sf"/>
</dbReference>
<dbReference type="Pfam" id="PF00096">
    <property type="entry name" value="zf-C2H2"/>
    <property type="match status" value="1"/>
</dbReference>
<dbReference type="PROSITE" id="PS00028">
    <property type="entry name" value="ZINC_FINGER_C2H2_1"/>
    <property type="match status" value="1"/>
</dbReference>
<evidence type="ECO:0000256" key="3">
    <source>
        <dbReference type="ARBA" id="ARBA00022771"/>
    </source>
</evidence>
<dbReference type="ExpressionAtlas" id="A0A5S9UDJ9">
    <property type="expression patterns" value="baseline and differential"/>
</dbReference>
<dbReference type="PANTHER" id="PTHR10593:SF175">
    <property type="entry name" value="PROTEIN INDETERMINATE-DOMAIN 6, CHLOROPLASTIC"/>
    <property type="match status" value="1"/>
</dbReference>
<evidence type="ECO:0000256" key="7">
    <source>
        <dbReference type="PROSITE-ProRule" id="PRU00042"/>
    </source>
</evidence>
<dbReference type="Pfam" id="PF22995">
    <property type="entry name" value="C2CH-3rd_BIRD-IDD"/>
    <property type="match status" value="1"/>
</dbReference>
<feature type="compositionally biased region" description="Polar residues" evidence="8">
    <location>
        <begin position="53"/>
        <end position="62"/>
    </location>
</feature>
<dbReference type="Pfam" id="PF22996">
    <property type="entry name" value="C2H2-2nd_BIRD-IDD"/>
    <property type="match status" value="1"/>
</dbReference>
<evidence type="ECO:0000256" key="1">
    <source>
        <dbReference type="ARBA" id="ARBA00022723"/>
    </source>
</evidence>
<dbReference type="FunFam" id="3.30.160.60:FF:000131">
    <property type="entry name" value="protein indeterminate-domain 5, chloroplastic-like"/>
    <property type="match status" value="1"/>
</dbReference>
<name>A0A5S9UDJ9_ARATH</name>
<dbReference type="PANTHER" id="PTHR10593">
    <property type="entry name" value="SERINE/THREONINE-PROTEIN KINASE RIO"/>
    <property type="match status" value="1"/>
</dbReference>
<dbReference type="InterPro" id="IPR031140">
    <property type="entry name" value="IDD1-16"/>
</dbReference>
<organism evidence="10 11">
    <name type="scientific">Arabidopsis thaliana</name>
    <name type="common">Mouse-ear cress</name>
    <dbReference type="NCBI Taxonomy" id="3702"/>
    <lineage>
        <taxon>Eukaryota</taxon>
        <taxon>Viridiplantae</taxon>
        <taxon>Streptophyta</taxon>
        <taxon>Embryophyta</taxon>
        <taxon>Tracheophyta</taxon>
        <taxon>Spermatophyta</taxon>
        <taxon>Magnoliopsida</taxon>
        <taxon>eudicotyledons</taxon>
        <taxon>Gunneridae</taxon>
        <taxon>Pentapetalae</taxon>
        <taxon>rosids</taxon>
        <taxon>malvids</taxon>
        <taxon>Brassicales</taxon>
        <taxon>Brassicaceae</taxon>
        <taxon>Camelineae</taxon>
        <taxon>Arabidopsis</taxon>
    </lineage>
</organism>
<evidence type="ECO:0000256" key="8">
    <source>
        <dbReference type="SAM" id="MobiDB-lite"/>
    </source>
</evidence>
<protein>
    <recommendedName>
        <fullName evidence="9">C2H2-type domain-containing protein</fullName>
    </recommendedName>
</protein>
<reference evidence="10 11" key="1">
    <citation type="submission" date="2019-12" db="EMBL/GenBank/DDBJ databases">
        <authorList>
            <person name="Jiao W.-B."/>
            <person name="Schneeberger K."/>
        </authorList>
    </citation>
    <scope>NUCLEOTIDE SEQUENCE [LARGE SCALE GENOMIC DNA]</scope>
    <source>
        <strain evidence="11">cv. C24</strain>
    </source>
</reference>
<evidence type="ECO:0000256" key="6">
    <source>
        <dbReference type="ARBA" id="ARBA00023163"/>
    </source>
</evidence>